<keyword evidence="1" id="KW-0808">Transferase</keyword>
<proteinExistence type="predicted"/>
<dbReference type="Gene3D" id="3.40.50.10540">
    <property type="entry name" value="Crotonobetainyl-coa:carnitine coa-transferase, domain 1"/>
    <property type="match status" value="1"/>
</dbReference>
<dbReference type="GO" id="GO:0008410">
    <property type="term" value="F:CoA-transferase activity"/>
    <property type="evidence" value="ECO:0007669"/>
    <property type="project" value="TreeGrafter"/>
</dbReference>
<accession>A0A292ZI27</accession>
<dbReference type="Gene3D" id="3.30.1540.10">
    <property type="entry name" value="formyl-coa transferase, domain 3"/>
    <property type="match status" value="1"/>
</dbReference>
<evidence type="ECO:0000313" key="4">
    <source>
        <dbReference type="Proteomes" id="UP000221538"/>
    </source>
</evidence>
<feature type="compositionally biased region" description="Basic and acidic residues" evidence="2">
    <location>
        <begin position="375"/>
        <end position="388"/>
    </location>
</feature>
<protein>
    <submittedName>
        <fullName evidence="3">CAIB family protein</fullName>
    </submittedName>
</protein>
<dbReference type="Proteomes" id="UP000221538">
    <property type="component" value="Unassembled WGS sequence"/>
</dbReference>
<dbReference type="SUPFAM" id="SSF89796">
    <property type="entry name" value="CoA-transferase family III (CaiB/BaiF)"/>
    <property type="match status" value="1"/>
</dbReference>
<feature type="region of interest" description="Disordered" evidence="2">
    <location>
        <begin position="367"/>
        <end position="388"/>
    </location>
</feature>
<dbReference type="InterPro" id="IPR023606">
    <property type="entry name" value="CoA-Trfase_III_dom_1_sf"/>
</dbReference>
<organism evidence="3 4">
    <name type="scientific">Sphingobium fuliginis (strain ATCC 27551)</name>
    <dbReference type="NCBI Taxonomy" id="336203"/>
    <lineage>
        <taxon>Bacteria</taxon>
        <taxon>Pseudomonadati</taxon>
        <taxon>Pseudomonadota</taxon>
        <taxon>Alphaproteobacteria</taxon>
        <taxon>Sphingomonadales</taxon>
        <taxon>Sphingomonadaceae</taxon>
        <taxon>Sphingobium</taxon>
    </lineage>
</organism>
<dbReference type="InterPro" id="IPR044855">
    <property type="entry name" value="CoA-Trfase_III_dom3_sf"/>
</dbReference>
<evidence type="ECO:0000256" key="2">
    <source>
        <dbReference type="SAM" id="MobiDB-lite"/>
    </source>
</evidence>
<dbReference type="InterPro" id="IPR003673">
    <property type="entry name" value="CoA-Trfase_fam_III"/>
</dbReference>
<sequence>MGDQHMTRPLPLAGVKVVEIGHSLSAPYAGHILGQLGATVTKIENAGMGDHARAWGSVRHGDAAIMFHAVNLGKESVTADLRDSRSVGQIADLILGEADIVVQNLKRGIVERVGLDAATLRAAKPALIYCNITAFGSTGPLRDHPGYDPLIQAVSGMMSLLGRAGDPSIRIPISVNDMGTGMWACMGILSAYIERSKTGVGATIDTSLYETALAWQTVQISDYLNSGEAPERHGSGNANIVPYQTFFCRNGEELMISAGNDKLFRSLCSVLGAPELGGDPRFATNDMRVRNRSALLPMLQAMICERNRPNLEKELEGAGVPCGRVNSIDQVMGSAQVGALGIIGATSGNELKTVGLPLAFDSCRPPLGRPGPRLGAHDPLETRSHHGA</sequence>
<dbReference type="Pfam" id="PF02515">
    <property type="entry name" value="CoA_transf_3"/>
    <property type="match status" value="1"/>
</dbReference>
<dbReference type="AlphaFoldDB" id="A0A292ZI27"/>
<evidence type="ECO:0000256" key="1">
    <source>
        <dbReference type="ARBA" id="ARBA00022679"/>
    </source>
</evidence>
<evidence type="ECO:0000313" key="3">
    <source>
        <dbReference type="EMBL" id="GAY22561.1"/>
    </source>
</evidence>
<dbReference type="PANTHER" id="PTHR48207:SF3">
    <property type="entry name" value="SUCCINATE--HYDROXYMETHYLGLUTARATE COA-TRANSFERASE"/>
    <property type="match status" value="1"/>
</dbReference>
<dbReference type="EMBL" id="BEWI01000032">
    <property type="protein sequence ID" value="GAY22561.1"/>
    <property type="molecule type" value="Genomic_DNA"/>
</dbReference>
<reference evidence="3 4" key="2">
    <citation type="journal article" date="2013" name="Environ. Sci. Technol.">
        <title>The 4-tert-butylphenol-utilizing bacterium Sphingobium fuliginis OMI can degrade bisphenols via phenolic ring hydroxylation and meta-cleavage pathway.</title>
        <authorList>
            <person name="Ogata Y."/>
            <person name="Goda S."/>
            <person name="Toyama T."/>
            <person name="Sei K."/>
            <person name="Ike M."/>
        </authorList>
    </citation>
    <scope>NUCLEOTIDE SEQUENCE [LARGE SCALE GENOMIC DNA]</scope>
    <source>
        <strain evidence="3 4">OMI</strain>
    </source>
</reference>
<name>A0A292ZI27_SPHSA</name>
<dbReference type="InterPro" id="IPR050483">
    <property type="entry name" value="CoA-transferase_III_domain"/>
</dbReference>
<comment type="caution">
    <text evidence="3">The sequence shown here is derived from an EMBL/GenBank/DDBJ whole genome shotgun (WGS) entry which is preliminary data.</text>
</comment>
<gene>
    <name evidence="3" type="ORF">SFOMI_3118</name>
</gene>
<reference evidence="3 4" key="1">
    <citation type="journal article" date="2013" name="Biodegradation">
        <title>Occurrence of 4-tert-butylphenol (4-t-BP) biodegradation in an aquatic sample caused by the presence of Spirodela polyrrhiza and isolation of a 4-t-BP-utilizing bacterium.</title>
        <authorList>
            <person name="Ogata Y."/>
            <person name="Toyama T."/>
            <person name="Yu N."/>
            <person name="Wang X."/>
            <person name="Sei K."/>
            <person name="Ike M."/>
        </authorList>
    </citation>
    <scope>NUCLEOTIDE SEQUENCE [LARGE SCALE GENOMIC DNA]</scope>
    <source>
        <strain evidence="3 4">OMI</strain>
    </source>
</reference>
<dbReference type="PANTHER" id="PTHR48207">
    <property type="entry name" value="SUCCINATE--HYDROXYMETHYLGLUTARATE COA-TRANSFERASE"/>
    <property type="match status" value="1"/>
</dbReference>